<dbReference type="Pfam" id="PF08240">
    <property type="entry name" value="ADH_N"/>
    <property type="match status" value="1"/>
</dbReference>
<dbReference type="EMBL" id="DS268109">
    <property type="protein sequence ID" value="KMM66437.1"/>
    <property type="molecule type" value="Genomic_DNA"/>
</dbReference>
<dbReference type="FunFam" id="3.40.50.720:FF:000022">
    <property type="entry name" value="Cinnamyl alcohol dehydrogenase"/>
    <property type="match status" value="1"/>
</dbReference>
<reference evidence="7 8" key="1">
    <citation type="submission" date="2007-06" db="EMBL/GenBank/DDBJ databases">
        <title>The Genome Sequence of Coccidioides posadasii RMSCC_3488.</title>
        <authorList>
            <consortium name="Coccidioides Genome Resources Consortium"/>
            <consortium name="The Broad Institute Genome Sequencing Platform"/>
            <person name="Henn M.R."/>
            <person name="Sykes S."/>
            <person name="Young S."/>
            <person name="Jaffe D."/>
            <person name="Berlin A."/>
            <person name="Alvarez P."/>
            <person name="Butler J."/>
            <person name="Gnerre S."/>
            <person name="Grabherr M."/>
            <person name="Mauceli E."/>
            <person name="Brockman W."/>
            <person name="Kodira C."/>
            <person name="Alvarado L."/>
            <person name="Zeng Q."/>
            <person name="Crawford M."/>
            <person name="Antoine C."/>
            <person name="Devon K."/>
            <person name="Galgiani J."/>
            <person name="Orsborn K."/>
            <person name="Lewis M.L."/>
            <person name="Nusbaum C."/>
            <person name="Galagan J."/>
            <person name="Birren B."/>
        </authorList>
    </citation>
    <scope>NUCLEOTIDE SEQUENCE [LARGE SCALE GENOMIC DNA]</scope>
    <source>
        <strain evidence="7 8">RMSCC 3488</strain>
    </source>
</reference>
<dbReference type="InterPro" id="IPR047109">
    <property type="entry name" value="CAD-like"/>
</dbReference>
<dbReference type="InterPro" id="IPR002328">
    <property type="entry name" value="ADH_Zn_CS"/>
</dbReference>
<organism evidence="7 8">
    <name type="scientific">Coccidioides posadasii RMSCC 3488</name>
    <dbReference type="NCBI Taxonomy" id="454284"/>
    <lineage>
        <taxon>Eukaryota</taxon>
        <taxon>Fungi</taxon>
        <taxon>Dikarya</taxon>
        <taxon>Ascomycota</taxon>
        <taxon>Pezizomycotina</taxon>
        <taxon>Eurotiomycetes</taxon>
        <taxon>Eurotiomycetidae</taxon>
        <taxon>Onygenales</taxon>
        <taxon>Onygenaceae</taxon>
        <taxon>Coccidioides</taxon>
    </lineage>
</organism>
<evidence type="ECO:0000256" key="5">
    <source>
        <dbReference type="RuleBase" id="RU361277"/>
    </source>
</evidence>
<comment type="cofactor">
    <cofactor evidence="1 5">
        <name>Zn(2+)</name>
        <dbReference type="ChEBI" id="CHEBI:29105"/>
    </cofactor>
</comment>
<dbReference type="Gene3D" id="3.40.50.720">
    <property type="entry name" value="NAD(P)-binding Rossmann-like Domain"/>
    <property type="match status" value="1"/>
</dbReference>
<dbReference type="InterPro" id="IPR036291">
    <property type="entry name" value="NAD(P)-bd_dom_sf"/>
</dbReference>
<dbReference type="InterPro" id="IPR020843">
    <property type="entry name" value="ER"/>
</dbReference>
<dbReference type="AlphaFoldDB" id="A0A0J6I4X0"/>
<evidence type="ECO:0000256" key="4">
    <source>
        <dbReference type="ARBA" id="ARBA00023002"/>
    </source>
</evidence>
<dbReference type="Proteomes" id="UP000054567">
    <property type="component" value="Unassembled WGS sequence"/>
</dbReference>
<evidence type="ECO:0000313" key="8">
    <source>
        <dbReference type="Proteomes" id="UP000054567"/>
    </source>
</evidence>
<dbReference type="GO" id="GO:0008270">
    <property type="term" value="F:zinc ion binding"/>
    <property type="evidence" value="ECO:0007669"/>
    <property type="project" value="InterPro"/>
</dbReference>
<evidence type="ECO:0000313" key="7">
    <source>
        <dbReference type="EMBL" id="KMM66437.1"/>
    </source>
</evidence>
<dbReference type="VEuPathDB" id="FungiDB:CPAG_02776"/>
<dbReference type="Gene3D" id="3.90.180.10">
    <property type="entry name" value="Medium-chain alcohol dehydrogenases, catalytic domain"/>
    <property type="match status" value="1"/>
</dbReference>
<reference evidence="8" key="3">
    <citation type="journal article" date="2010" name="Genome Res.">
        <title>Population genomic sequencing of Coccidioides fungi reveals recent hybridization and transposon control.</title>
        <authorList>
            <person name="Neafsey D.E."/>
            <person name="Barker B.M."/>
            <person name="Sharpton T.J."/>
            <person name="Stajich J.E."/>
            <person name="Park D.J."/>
            <person name="Whiston E."/>
            <person name="Hung C.-Y."/>
            <person name="McMahan C."/>
            <person name="White J."/>
            <person name="Sykes S."/>
            <person name="Heiman D."/>
            <person name="Young S."/>
            <person name="Zeng Q."/>
            <person name="Abouelleil A."/>
            <person name="Aftuck L."/>
            <person name="Bessette D."/>
            <person name="Brown A."/>
            <person name="FitzGerald M."/>
            <person name="Lui A."/>
            <person name="Macdonald J.P."/>
            <person name="Priest M."/>
            <person name="Orbach M.J."/>
            <person name="Galgiani J.N."/>
            <person name="Kirkland T.N."/>
            <person name="Cole G.T."/>
            <person name="Birren B.W."/>
            <person name="Henn M.R."/>
            <person name="Taylor J.W."/>
            <person name="Rounsley S.D."/>
        </authorList>
    </citation>
    <scope>NUCLEOTIDE SEQUENCE [LARGE SCALE GENOMIC DNA]</scope>
    <source>
        <strain evidence="8">RMSCC 3488</strain>
    </source>
</reference>
<dbReference type="GO" id="GO:0016616">
    <property type="term" value="F:oxidoreductase activity, acting on the CH-OH group of donors, NAD or NADP as acceptor"/>
    <property type="evidence" value="ECO:0007669"/>
    <property type="project" value="InterPro"/>
</dbReference>
<sequence length="341" mass="37393">MTIAMKPGHEFAVFKGTKSGKVVRDITRRAALQGNEVLVRVTHSGLCGSDLHYRHSGCVLGHEGVGVVSEVGPNVLKLREGDRVGWGYLQNSCAHCKQCINGHQIHCPDRQTFGNHNKDQGSMGHAAIWTEPFLFRIPESITSADAAPLMCAGATVFSIFDQYNIRPTDRVGILGLGGLGHIAVQFSKHMGCQTVVFSGTNDKKNEALSLGADEFYPTRGVEEFKDIEPVDHLIVTTSAQVDWALYLPVLAPRSSVYPLTVAFGDFTIPYMPLLRQGLKIVGSIVASVPVHQRMIEFAARHNIKPTVELFDMDEEGIERAMDRLAEGKIRYRAVLVAPEST</sequence>
<evidence type="ECO:0000256" key="3">
    <source>
        <dbReference type="ARBA" id="ARBA00022833"/>
    </source>
</evidence>
<dbReference type="SUPFAM" id="SSF51735">
    <property type="entry name" value="NAD(P)-binding Rossmann-fold domains"/>
    <property type="match status" value="1"/>
</dbReference>
<dbReference type="InterPro" id="IPR013154">
    <property type="entry name" value="ADH-like_N"/>
</dbReference>
<protein>
    <submittedName>
        <fullName evidence="7">Zinc-containing alcohol dehydrogenase superfamily protein</fullName>
    </submittedName>
</protein>
<dbReference type="PANTHER" id="PTHR42683">
    <property type="entry name" value="ALDEHYDE REDUCTASE"/>
    <property type="match status" value="1"/>
</dbReference>
<dbReference type="Pfam" id="PF00107">
    <property type="entry name" value="ADH_zinc_N"/>
    <property type="match status" value="1"/>
</dbReference>
<dbReference type="SMART" id="SM00829">
    <property type="entry name" value="PKS_ER"/>
    <property type="match status" value="1"/>
</dbReference>
<evidence type="ECO:0000256" key="1">
    <source>
        <dbReference type="ARBA" id="ARBA00001947"/>
    </source>
</evidence>
<name>A0A0J6I4X0_COCPO</name>
<keyword evidence="3 5" id="KW-0862">Zinc</keyword>
<accession>A0A0J6I4X0</accession>
<proteinExistence type="inferred from homology"/>
<dbReference type="PROSITE" id="PS00059">
    <property type="entry name" value="ADH_ZINC"/>
    <property type="match status" value="1"/>
</dbReference>
<keyword evidence="2 5" id="KW-0479">Metal-binding</keyword>
<gene>
    <name evidence="7" type="ORF">CPAG_02776</name>
</gene>
<feature type="domain" description="Enoyl reductase (ER)" evidence="6">
    <location>
        <begin position="16"/>
        <end position="335"/>
    </location>
</feature>
<dbReference type="OrthoDB" id="1879366at2759"/>
<evidence type="ECO:0000259" key="6">
    <source>
        <dbReference type="SMART" id="SM00829"/>
    </source>
</evidence>
<evidence type="ECO:0000256" key="2">
    <source>
        <dbReference type="ARBA" id="ARBA00022723"/>
    </source>
</evidence>
<dbReference type="SUPFAM" id="SSF50129">
    <property type="entry name" value="GroES-like"/>
    <property type="match status" value="1"/>
</dbReference>
<comment type="similarity">
    <text evidence="5">Belongs to the zinc-containing alcohol dehydrogenase family.</text>
</comment>
<keyword evidence="4" id="KW-0560">Oxidoreductase</keyword>
<dbReference type="InterPro" id="IPR011032">
    <property type="entry name" value="GroES-like_sf"/>
</dbReference>
<dbReference type="InterPro" id="IPR013149">
    <property type="entry name" value="ADH-like_C"/>
</dbReference>
<reference evidence="8" key="2">
    <citation type="journal article" date="2009" name="Genome Res.">
        <title>Comparative genomic analyses of the human fungal pathogens Coccidioides and their relatives.</title>
        <authorList>
            <person name="Sharpton T.J."/>
            <person name="Stajich J.E."/>
            <person name="Rounsley S.D."/>
            <person name="Gardner M.J."/>
            <person name="Wortman J.R."/>
            <person name="Jordar V.S."/>
            <person name="Maiti R."/>
            <person name="Kodira C.D."/>
            <person name="Neafsey D.E."/>
            <person name="Zeng Q."/>
            <person name="Hung C.-Y."/>
            <person name="McMahan C."/>
            <person name="Muszewska A."/>
            <person name="Grynberg M."/>
            <person name="Mandel M.A."/>
            <person name="Kellner E.M."/>
            <person name="Barker B.M."/>
            <person name="Galgiani J.N."/>
            <person name="Orbach M.J."/>
            <person name="Kirkland T.N."/>
            <person name="Cole G.T."/>
            <person name="Henn M.R."/>
            <person name="Birren B.W."/>
            <person name="Taylor J.W."/>
        </authorList>
    </citation>
    <scope>NUCLEOTIDE SEQUENCE [LARGE SCALE GENOMIC DNA]</scope>
    <source>
        <strain evidence="8">RMSCC 3488</strain>
    </source>
</reference>
<dbReference type="CDD" id="cd05283">
    <property type="entry name" value="CAD1"/>
    <property type="match status" value="1"/>
</dbReference>